<dbReference type="InParanoid" id="A0A1V8SUE3"/>
<protein>
    <submittedName>
        <fullName evidence="2">Uncharacterized protein</fullName>
    </submittedName>
</protein>
<feature type="region of interest" description="Disordered" evidence="1">
    <location>
        <begin position="1"/>
        <end position="53"/>
    </location>
</feature>
<gene>
    <name evidence="2" type="ORF">B0A48_12218</name>
</gene>
<feature type="compositionally biased region" description="Basic and acidic residues" evidence="1">
    <location>
        <begin position="122"/>
        <end position="141"/>
    </location>
</feature>
<sequence>MARSTLHKNISHQTSSNKNVATSSSSPSNSRSSMLSRPHLTISDPSTARLSETPSPLWQFSRILAASHDHASQASNTDETVEDLVTAMQTKAKIFSDDGAAGTRLLSKLAEERKAREAEKAKLKVAERAKGSQRKGTREWRPMGWLLM</sequence>
<dbReference type="Proteomes" id="UP000192596">
    <property type="component" value="Unassembled WGS sequence"/>
</dbReference>
<evidence type="ECO:0000313" key="3">
    <source>
        <dbReference type="Proteomes" id="UP000192596"/>
    </source>
</evidence>
<feature type="compositionally biased region" description="Low complexity" evidence="1">
    <location>
        <begin position="15"/>
        <end position="36"/>
    </location>
</feature>
<name>A0A1V8SUE3_9PEZI</name>
<accession>A0A1V8SUE3</accession>
<reference evidence="3" key="1">
    <citation type="submission" date="2017-03" db="EMBL/GenBank/DDBJ databases">
        <title>Genomes of endolithic fungi from Antarctica.</title>
        <authorList>
            <person name="Coleine C."/>
            <person name="Masonjones S."/>
            <person name="Stajich J.E."/>
        </authorList>
    </citation>
    <scope>NUCLEOTIDE SEQUENCE [LARGE SCALE GENOMIC DNA]</scope>
    <source>
        <strain evidence="3">CCFEE 5527</strain>
    </source>
</reference>
<evidence type="ECO:0000256" key="1">
    <source>
        <dbReference type="SAM" id="MobiDB-lite"/>
    </source>
</evidence>
<feature type="compositionally biased region" description="Basic residues" evidence="1">
    <location>
        <begin position="1"/>
        <end position="10"/>
    </location>
</feature>
<dbReference type="EMBL" id="NAJO01000027">
    <property type="protein sequence ID" value="OQO02689.1"/>
    <property type="molecule type" value="Genomic_DNA"/>
</dbReference>
<proteinExistence type="predicted"/>
<evidence type="ECO:0000313" key="2">
    <source>
        <dbReference type="EMBL" id="OQO02689.1"/>
    </source>
</evidence>
<comment type="caution">
    <text evidence="2">The sequence shown here is derived from an EMBL/GenBank/DDBJ whole genome shotgun (WGS) entry which is preliminary data.</text>
</comment>
<dbReference type="AlphaFoldDB" id="A0A1V8SUE3"/>
<feature type="compositionally biased region" description="Polar residues" evidence="1">
    <location>
        <begin position="43"/>
        <end position="53"/>
    </location>
</feature>
<organism evidence="2 3">
    <name type="scientific">Cryoendolithus antarcticus</name>
    <dbReference type="NCBI Taxonomy" id="1507870"/>
    <lineage>
        <taxon>Eukaryota</taxon>
        <taxon>Fungi</taxon>
        <taxon>Dikarya</taxon>
        <taxon>Ascomycota</taxon>
        <taxon>Pezizomycotina</taxon>
        <taxon>Dothideomycetes</taxon>
        <taxon>Dothideomycetidae</taxon>
        <taxon>Cladosporiales</taxon>
        <taxon>Cladosporiaceae</taxon>
        <taxon>Cryoendolithus</taxon>
    </lineage>
</organism>
<feature type="region of interest" description="Disordered" evidence="1">
    <location>
        <begin position="122"/>
        <end position="148"/>
    </location>
</feature>
<keyword evidence="3" id="KW-1185">Reference proteome</keyword>